<dbReference type="GO" id="GO:0005826">
    <property type="term" value="C:actomyosin contractile ring"/>
    <property type="evidence" value="ECO:0007669"/>
    <property type="project" value="TreeGrafter"/>
</dbReference>
<dbReference type="InterPro" id="IPR012966">
    <property type="entry name" value="AHD"/>
</dbReference>
<feature type="compositionally biased region" description="Low complexity" evidence="1">
    <location>
        <begin position="48"/>
        <end position="60"/>
    </location>
</feature>
<accession>A0A1I8A4T2</accession>
<feature type="region of interest" description="Disordered" evidence="1">
    <location>
        <begin position="39"/>
        <end position="70"/>
    </location>
</feature>
<feature type="domain" description="Anillin homology" evidence="2">
    <location>
        <begin position="83"/>
        <end position="231"/>
    </location>
</feature>
<evidence type="ECO:0000256" key="1">
    <source>
        <dbReference type="SAM" id="MobiDB-lite"/>
    </source>
</evidence>
<protein>
    <submittedName>
        <fullName evidence="4">Anillin domain-containing protein</fullName>
    </submittedName>
</protein>
<name>A0A1I8A4T2_9BILA</name>
<dbReference type="GO" id="GO:0000281">
    <property type="term" value="P:mitotic cytokinesis"/>
    <property type="evidence" value="ECO:0007669"/>
    <property type="project" value="TreeGrafter"/>
</dbReference>
<organism evidence="3 4">
    <name type="scientific">Steinernema glaseri</name>
    <dbReference type="NCBI Taxonomy" id="37863"/>
    <lineage>
        <taxon>Eukaryota</taxon>
        <taxon>Metazoa</taxon>
        <taxon>Ecdysozoa</taxon>
        <taxon>Nematoda</taxon>
        <taxon>Chromadorea</taxon>
        <taxon>Rhabditida</taxon>
        <taxon>Tylenchina</taxon>
        <taxon>Panagrolaimomorpha</taxon>
        <taxon>Strongyloidoidea</taxon>
        <taxon>Steinernematidae</taxon>
        <taxon>Steinernema</taxon>
    </lineage>
</organism>
<dbReference type="GO" id="GO:0031106">
    <property type="term" value="P:septin ring organization"/>
    <property type="evidence" value="ECO:0007669"/>
    <property type="project" value="TreeGrafter"/>
</dbReference>
<feature type="compositionally biased region" description="Polar residues" evidence="1">
    <location>
        <begin position="61"/>
        <end position="70"/>
    </location>
</feature>
<dbReference type="WBParaSite" id="L893_g32588.t3">
    <property type="protein sequence ID" value="L893_g32588.t3"/>
    <property type="gene ID" value="L893_g32588"/>
</dbReference>
<proteinExistence type="predicted"/>
<dbReference type="Pfam" id="PF08174">
    <property type="entry name" value="Anillin"/>
    <property type="match status" value="1"/>
</dbReference>
<dbReference type="AlphaFoldDB" id="A0A1I8A4T2"/>
<evidence type="ECO:0000313" key="4">
    <source>
        <dbReference type="WBParaSite" id="L893_g32588.t3"/>
    </source>
</evidence>
<dbReference type="PANTHER" id="PTHR21538">
    <property type="entry name" value="ANILLIN/RHOTEKIN RTKN"/>
    <property type="match status" value="1"/>
</dbReference>
<evidence type="ECO:0000313" key="3">
    <source>
        <dbReference type="Proteomes" id="UP000095287"/>
    </source>
</evidence>
<keyword evidence="3" id="KW-1185">Reference proteome</keyword>
<evidence type="ECO:0000259" key="2">
    <source>
        <dbReference type="Pfam" id="PF08174"/>
    </source>
</evidence>
<dbReference type="InterPro" id="IPR051364">
    <property type="entry name" value="Cytokinesis/Rho-signaling"/>
</dbReference>
<feature type="region of interest" description="Disordered" evidence="1">
    <location>
        <begin position="419"/>
        <end position="444"/>
    </location>
</feature>
<dbReference type="PANTHER" id="PTHR21538:SF24">
    <property type="entry name" value="PH DOMAIN-CONTAINING PROTEIN"/>
    <property type="match status" value="1"/>
</dbReference>
<reference evidence="4" key="1">
    <citation type="submission" date="2016-11" db="UniProtKB">
        <authorList>
            <consortium name="WormBaseParasite"/>
        </authorList>
    </citation>
    <scope>IDENTIFICATION</scope>
</reference>
<dbReference type="GO" id="GO:0000915">
    <property type="term" value="P:actomyosin contractile ring assembly"/>
    <property type="evidence" value="ECO:0007669"/>
    <property type="project" value="TreeGrafter"/>
</dbReference>
<dbReference type="Proteomes" id="UP000095287">
    <property type="component" value="Unplaced"/>
</dbReference>
<sequence>MYRRHRRRNVCYCVNSIPSPLLELEAQKSALLVDMKSEMAPNDPNRRSASSSLSCVSTDSGRGSTLDTSSSKIVPTHAELCSRADLEISDLSIPLAWNSNDYFRNRESGPSYSMFVVLKTKTSIIDSQIVDNVRRSDSDVTFDETFLFRNEACDFVIHMQLFAARNESHSTSQQTISQFLSRSLGRKFATSLNDDHRFGTVAAVSASNSALNNSDRSSFTLIAEGTLTFKHLSFESKVYDIRKLCSESNRTPPLYGNFCCRFVARPKSLTKCLASGVVTIKALDQNRLLQNVSCRLQRGMLRCFINNSRHHNNVHEQTLLQLVVNEETKVKRLASSNSLQIETITETGTERFIVTTDSVKVADAWLHALNVQVADCVIWGEFALTPFIRSKHTTFESAATLSKLSGIRLYDQIGVGTEKKPLPSHLPSRTAPAHRQKERPHLQDLFEPPYVKPYTYVLKLNVGEQEEIPVGQPKYSHQSRVQQSATIANAPSPQQRGYYFETKPSSSTYENGSATLPRLRSATVSNFSEVSQARPTSYFYDGYADDHYLRSREKSSRSHRADFRPLKELKKRLRKSLTSLIDRKVEVTKL</sequence>